<reference evidence="10" key="1">
    <citation type="submission" date="2011-11" db="EMBL/GenBank/DDBJ databases">
        <title>Improved High-Quality Draft sequence of Desulfovibrio sp. U5L.</title>
        <authorList>
            <consortium name="US DOE Joint Genome Institute"/>
            <person name="Lucas S."/>
            <person name="Han J."/>
            <person name="Lapidus A."/>
            <person name="Cheng J.-F."/>
            <person name="Goodwin L."/>
            <person name="Pitluck S."/>
            <person name="Peters L."/>
            <person name="Ovchinnikova G."/>
            <person name="Held B."/>
            <person name="Detter J.C."/>
            <person name="Han C."/>
            <person name="Tapia R."/>
            <person name="Land M."/>
            <person name="Hauser L."/>
            <person name="Kyrpides N."/>
            <person name="Ivanova N."/>
            <person name="Pagani I."/>
            <person name="Gabster J."/>
            <person name="Walker C."/>
            <person name="Stolyar S."/>
            <person name="Stahl D."/>
            <person name="Arkin A."/>
            <person name="Dehal P."/>
            <person name="Hazen T."/>
            <person name="Woyke T."/>
        </authorList>
    </citation>
    <scope>NUCLEOTIDE SEQUENCE [LARGE SCALE GENOMIC DNA]</scope>
    <source>
        <strain evidence="10">U5L</strain>
    </source>
</reference>
<dbReference type="EMBL" id="JH600068">
    <property type="protein sequence ID" value="EIG53061.1"/>
    <property type="molecule type" value="Genomic_DNA"/>
</dbReference>
<dbReference type="eggNOG" id="COG0739">
    <property type="taxonomic scope" value="Bacteria"/>
</dbReference>
<evidence type="ECO:0000256" key="6">
    <source>
        <dbReference type="ARBA" id="ARBA00022833"/>
    </source>
</evidence>
<evidence type="ECO:0000256" key="1">
    <source>
        <dbReference type="ARBA" id="ARBA00001947"/>
    </source>
</evidence>
<dbReference type="AlphaFoldDB" id="I2PZV5"/>
<feature type="domain" description="M23ase beta-sheet core" evidence="8">
    <location>
        <begin position="308"/>
        <end position="403"/>
    </location>
</feature>
<dbReference type="InterPro" id="IPR011055">
    <property type="entry name" value="Dup_hybrid_motif"/>
</dbReference>
<dbReference type="InterPro" id="IPR016047">
    <property type="entry name" value="M23ase_b-sheet_dom"/>
</dbReference>
<comment type="subcellular location">
    <subcellularLocation>
        <location evidence="2">Cell envelope</location>
    </subcellularLocation>
</comment>
<sequence length="455" mass="48879">MASFSIQSFLSRLLQRSRTHGLALSLALLVLLAGAAGLSVFFPARPRPVFQGPPALLVEACPPWADALCEPRDNLFARTGEDPSEEVLSGAVKPGQTLGGILGDYLDASLLAALRDPADASLARIQPGQPYRLTVRDQELVSFEYEISPTETLVIDSAAGRLLARVETKEQETRQAVLAGTVDSSLFQAVEAAGGDAATAASLADVFACDIDFCSDVQPGDTFRAVVEKRYVDGKFIGLGKVLAARFTNQGKTHEGFSLPVAAGRTEYFDASGRPLRKAFLRAPLSFLRITSGFSGSRLHPILNVRKAHFGVDYAAPTGTPVWSVGDGVVVERGRNPAAGNYVTVRHGATWVTRYNHLSRFSKGLDKGTRVAQGETIGYVGQTGLATGPHLDFRIYKNGQPVNALANPEMQADPLPAARLAAFKREAGRLAALLDRDPESKVLADREPQNMRRLQ</sequence>
<accession>I2PZV5</accession>
<gene>
    <name evidence="10" type="ORF">DesU5LDRAFT_1369</name>
</gene>
<evidence type="ECO:0000256" key="7">
    <source>
        <dbReference type="ARBA" id="ARBA00023049"/>
    </source>
</evidence>
<dbReference type="OrthoDB" id="9815245at2"/>
<dbReference type="SUPFAM" id="SSF51261">
    <property type="entry name" value="Duplicated hybrid motif"/>
    <property type="match status" value="1"/>
</dbReference>
<name>I2PZV5_9BACT</name>
<evidence type="ECO:0000259" key="8">
    <source>
        <dbReference type="Pfam" id="PF01551"/>
    </source>
</evidence>
<dbReference type="PANTHER" id="PTHR21666:SF288">
    <property type="entry name" value="CELL DIVISION PROTEIN YTFB"/>
    <property type="match status" value="1"/>
</dbReference>
<dbReference type="Pfam" id="PF19425">
    <property type="entry name" value="Csd3_N2"/>
    <property type="match status" value="1"/>
</dbReference>
<evidence type="ECO:0000256" key="5">
    <source>
        <dbReference type="ARBA" id="ARBA00022801"/>
    </source>
</evidence>
<organism evidence="10">
    <name type="scientific">Desulfovibrio sp. U5L</name>
    <dbReference type="NCBI Taxonomy" id="596152"/>
    <lineage>
        <taxon>Bacteria</taxon>
        <taxon>Pseudomonadati</taxon>
        <taxon>Thermodesulfobacteriota</taxon>
        <taxon>Desulfovibrionia</taxon>
        <taxon>Desulfovibrionales</taxon>
        <taxon>Desulfovibrionaceae</taxon>
        <taxon>Desulfovibrio</taxon>
    </lineage>
</organism>
<keyword evidence="7" id="KW-0482">Metalloprotease</keyword>
<dbReference type="InterPro" id="IPR050570">
    <property type="entry name" value="Cell_wall_metabolism_enzyme"/>
</dbReference>
<keyword evidence="6" id="KW-0862">Zinc</keyword>
<dbReference type="Gene3D" id="2.70.70.10">
    <property type="entry name" value="Glucose Permease (Domain IIA)"/>
    <property type="match status" value="1"/>
</dbReference>
<dbReference type="STRING" id="596152.DesU5LDRAFT_1369"/>
<dbReference type="CDD" id="cd12797">
    <property type="entry name" value="M23_peptidase"/>
    <property type="match status" value="1"/>
</dbReference>
<evidence type="ECO:0000256" key="4">
    <source>
        <dbReference type="ARBA" id="ARBA00022723"/>
    </source>
</evidence>
<keyword evidence="3" id="KW-0645">Protease</keyword>
<protein>
    <submittedName>
        <fullName evidence="10">Metalloendopeptidase-like membrane protein</fullName>
    </submittedName>
</protein>
<dbReference type="GO" id="GO:0030313">
    <property type="term" value="C:cell envelope"/>
    <property type="evidence" value="ECO:0007669"/>
    <property type="project" value="UniProtKB-SubCell"/>
</dbReference>
<dbReference type="InterPro" id="IPR045834">
    <property type="entry name" value="Csd3_N2"/>
</dbReference>
<dbReference type="Gene3D" id="3.10.450.350">
    <property type="match status" value="1"/>
</dbReference>
<dbReference type="GO" id="GO:0004222">
    <property type="term" value="F:metalloendopeptidase activity"/>
    <property type="evidence" value="ECO:0007669"/>
    <property type="project" value="TreeGrafter"/>
</dbReference>
<keyword evidence="4" id="KW-0479">Metal-binding</keyword>
<feature type="domain" description="Csd3-like second N-terminal" evidence="9">
    <location>
        <begin position="174"/>
        <end position="294"/>
    </location>
</feature>
<evidence type="ECO:0000313" key="10">
    <source>
        <dbReference type="EMBL" id="EIG53061.1"/>
    </source>
</evidence>
<dbReference type="Pfam" id="PF01551">
    <property type="entry name" value="Peptidase_M23"/>
    <property type="match status" value="1"/>
</dbReference>
<dbReference type="HOGENOM" id="CLU_026846_4_0_7"/>
<evidence type="ECO:0000259" key="9">
    <source>
        <dbReference type="Pfam" id="PF19425"/>
    </source>
</evidence>
<dbReference type="GO" id="GO:0006508">
    <property type="term" value="P:proteolysis"/>
    <property type="evidence" value="ECO:0007669"/>
    <property type="project" value="UniProtKB-KW"/>
</dbReference>
<evidence type="ECO:0000256" key="2">
    <source>
        <dbReference type="ARBA" id="ARBA00004196"/>
    </source>
</evidence>
<dbReference type="PANTHER" id="PTHR21666">
    <property type="entry name" value="PEPTIDASE-RELATED"/>
    <property type="match status" value="1"/>
</dbReference>
<dbReference type="GO" id="GO:0046872">
    <property type="term" value="F:metal ion binding"/>
    <property type="evidence" value="ECO:0007669"/>
    <property type="project" value="UniProtKB-KW"/>
</dbReference>
<evidence type="ECO:0000256" key="3">
    <source>
        <dbReference type="ARBA" id="ARBA00022670"/>
    </source>
</evidence>
<dbReference type="MEROPS" id="M23.009"/>
<comment type="cofactor">
    <cofactor evidence="1">
        <name>Zn(2+)</name>
        <dbReference type="ChEBI" id="CHEBI:29105"/>
    </cofactor>
</comment>
<proteinExistence type="predicted"/>
<keyword evidence="5" id="KW-0378">Hydrolase</keyword>